<dbReference type="InterPro" id="IPR003346">
    <property type="entry name" value="Transposase_20"/>
</dbReference>
<dbReference type="OrthoDB" id="4337860at2"/>
<organism evidence="3 4">
    <name type="scientific">Shewanella psychrophila</name>
    <dbReference type="NCBI Taxonomy" id="225848"/>
    <lineage>
        <taxon>Bacteria</taxon>
        <taxon>Pseudomonadati</taxon>
        <taxon>Pseudomonadota</taxon>
        <taxon>Gammaproteobacteria</taxon>
        <taxon>Alteromonadales</taxon>
        <taxon>Shewanellaceae</taxon>
        <taxon>Shewanella</taxon>
    </lineage>
</organism>
<keyword evidence="4" id="KW-1185">Reference proteome</keyword>
<gene>
    <name evidence="3" type="ORF">Sps_04825</name>
</gene>
<dbReference type="Proteomes" id="UP000189545">
    <property type="component" value="Chromosome"/>
</dbReference>
<dbReference type="GO" id="GO:0003677">
    <property type="term" value="F:DNA binding"/>
    <property type="evidence" value="ECO:0007669"/>
    <property type="project" value="InterPro"/>
</dbReference>
<dbReference type="AlphaFoldDB" id="A0A1S6HWF9"/>
<evidence type="ECO:0000313" key="4">
    <source>
        <dbReference type="Proteomes" id="UP000189545"/>
    </source>
</evidence>
<feature type="domain" description="Transposase IS110-like N-terminal" evidence="1">
    <location>
        <begin position="12"/>
        <end position="158"/>
    </location>
</feature>
<protein>
    <submittedName>
        <fullName evidence="3">Transposase</fullName>
    </submittedName>
</protein>
<dbReference type="EMBL" id="CP014782">
    <property type="protein sequence ID" value="AQS39907.1"/>
    <property type="molecule type" value="Genomic_DNA"/>
</dbReference>
<name>A0A1S6HWF9_9GAMM</name>
<dbReference type="KEGG" id="spsw:Sps_04825"/>
<dbReference type="PANTHER" id="PTHR33055:SF16">
    <property type="entry name" value="TRANSPOSASE FOR INSERTION SEQUENCE ELEMENT IS1547"/>
    <property type="match status" value="1"/>
</dbReference>
<dbReference type="RefSeq" id="WP_077754771.1">
    <property type="nucleotide sequence ID" value="NZ_CP014782.1"/>
</dbReference>
<dbReference type="InterPro" id="IPR047650">
    <property type="entry name" value="Transpos_IS110"/>
</dbReference>
<dbReference type="GO" id="GO:0006313">
    <property type="term" value="P:DNA transposition"/>
    <property type="evidence" value="ECO:0007669"/>
    <property type="project" value="InterPro"/>
</dbReference>
<dbReference type="NCBIfam" id="NF033542">
    <property type="entry name" value="transpos_IS110"/>
    <property type="match status" value="1"/>
</dbReference>
<feature type="domain" description="Transposase IS116/IS110/IS902 C-terminal" evidence="2">
    <location>
        <begin position="231"/>
        <end position="312"/>
    </location>
</feature>
<reference evidence="3 4" key="1">
    <citation type="submission" date="2016-03" db="EMBL/GenBank/DDBJ databases">
        <title>Complete genome sequence of Shewanella psychrophila WP2, a deep sea bacterium isolated from west Pacific sediment.</title>
        <authorList>
            <person name="Xu G."/>
            <person name="Jian H."/>
        </authorList>
    </citation>
    <scope>NUCLEOTIDE SEQUENCE [LARGE SCALE GENOMIC DNA]</scope>
    <source>
        <strain evidence="3 4">WP2</strain>
    </source>
</reference>
<dbReference type="Pfam" id="PF02371">
    <property type="entry name" value="Transposase_20"/>
    <property type="match status" value="1"/>
</dbReference>
<evidence type="ECO:0000259" key="1">
    <source>
        <dbReference type="Pfam" id="PF01548"/>
    </source>
</evidence>
<evidence type="ECO:0000259" key="2">
    <source>
        <dbReference type="Pfam" id="PF02371"/>
    </source>
</evidence>
<evidence type="ECO:0000313" key="3">
    <source>
        <dbReference type="EMBL" id="AQS39907.1"/>
    </source>
</evidence>
<sequence>MNPDNLLNQLTLGVDTHLDIHVAVLLNGVGRLISTKEFPVNHDGYKSVLKWALSFGQLVSAGLEGTGTYGAGLCQYLLENNVEVYEVNRPNRAKRRLIGKSDPTDAENAARSVLAQESRAVPKSHDGLVEALRYLLVARRSAIKARTQSINQIRALLVSAPHDVREGYLVPSTHKCISLCSNIISLGESVLLQTLAQMLKLLASRWLSLSEELKLIDKRLKKLTKSAAGNLITQYGVGPYVAATLLVTAGGNPERLRKEASFAALCGVNPLEASSGKKQRHRLNRGGSREANNALWTVALIRMRSDARTIQYTEKRTTEGLTVKEIQRCLKRYIVRELFPIICRDLANSRRVLT</sequence>
<dbReference type="GO" id="GO:0004803">
    <property type="term" value="F:transposase activity"/>
    <property type="evidence" value="ECO:0007669"/>
    <property type="project" value="InterPro"/>
</dbReference>
<dbReference type="Pfam" id="PF01548">
    <property type="entry name" value="DEDD_Tnp_IS110"/>
    <property type="match status" value="1"/>
</dbReference>
<accession>A0A1S6HWF9</accession>
<proteinExistence type="predicted"/>
<dbReference type="PANTHER" id="PTHR33055">
    <property type="entry name" value="TRANSPOSASE FOR INSERTION SEQUENCE ELEMENT IS1111A"/>
    <property type="match status" value="1"/>
</dbReference>
<dbReference type="InterPro" id="IPR002525">
    <property type="entry name" value="Transp_IS110-like_N"/>
</dbReference>